<dbReference type="InterPro" id="IPR036397">
    <property type="entry name" value="RNaseH_sf"/>
</dbReference>
<dbReference type="Ensembl" id="ENSXETT00000117807">
    <property type="protein sequence ID" value="ENSXETP00000102851"/>
    <property type="gene ID" value="ENSXETG00000042446"/>
</dbReference>
<organism evidence="1">
    <name type="scientific">Xenopus tropicalis</name>
    <name type="common">Western clawed frog</name>
    <name type="synonym">Silurana tropicalis</name>
    <dbReference type="NCBI Taxonomy" id="8364"/>
    <lineage>
        <taxon>Eukaryota</taxon>
        <taxon>Metazoa</taxon>
        <taxon>Chordata</taxon>
        <taxon>Craniata</taxon>
        <taxon>Vertebrata</taxon>
        <taxon>Euteleostomi</taxon>
        <taxon>Amphibia</taxon>
        <taxon>Batrachia</taxon>
        <taxon>Anura</taxon>
        <taxon>Pipoidea</taxon>
        <taxon>Pipidae</taxon>
        <taxon>Xenopodinae</taxon>
        <taxon>Xenopus</taxon>
        <taxon>Silurana</taxon>
    </lineage>
</organism>
<dbReference type="InParanoid" id="A0A803J4T6"/>
<protein>
    <submittedName>
        <fullName evidence="1">Uncharacterized protein</fullName>
    </submittedName>
</protein>
<dbReference type="GO" id="GO:0003676">
    <property type="term" value="F:nucleic acid binding"/>
    <property type="evidence" value="ECO:0007669"/>
    <property type="project" value="InterPro"/>
</dbReference>
<dbReference type="GeneTree" id="ENSGT01050000245238"/>
<reference evidence="1" key="1">
    <citation type="journal article" date="2010" name="Science">
        <title>The genome of the Western clawed frog Xenopus tropicalis.</title>
        <authorList>
            <person name="Hellsten U."/>
            <person name="Harland R.M."/>
            <person name="Gilchrist M.J."/>
            <person name="Hendrix D."/>
            <person name="Jurka J."/>
            <person name="Kapitonov V."/>
            <person name="Ovcharenko I."/>
            <person name="Putnam N.H."/>
            <person name="Shu S."/>
            <person name="Taher L."/>
            <person name="Blitz I.L."/>
            <person name="Blumberg B."/>
            <person name="Dichmann D.S."/>
            <person name="Dubchak I."/>
            <person name="Amaya E."/>
            <person name="Detter J.C."/>
            <person name="Fletcher R."/>
            <person name="Gerhard D.S."/>
            <person name="Goodstein D."/>
            <person name="Graves T."/>
            <person name="Grigoriev I.V."/>
            <person name="Grimwood J."/>
            <person name="Kawashima T."/>
            <person name="Lindquist E."/>
            <person name="Lucas S.M."/>
            <person name="Mead P.E."/>
            <person name="Mitros T."/>
            <person name="Ogino H."/>
            <person name="Ohta Y."/>
            <person name="Poliakov A.V."/>
            <person name="Pollet N."/>
            <person name="Robert J."/>
            <person name="Salamov A."/>
            <person name="Sater A.K."/>
            <person name="Schmutz J."/>
            <person name="Terry A."/>
            <person name="Vize P.D."/>
            <person name="Warren W.C."/>
            <person name="Wells D."/>
            <person name="Wills A."/>
            <person name="Wilson R.K."/>
            <person name="Zimmerman L.B."/>
            <person name="Zorn A.M."/>
            <person name="Grainger R."/>
            <person name="Grammer T."/>
            <person name="Khokha M.K."/>
            <person name="Richardson P.M."/>
            <person name="Rokhsar D.S."/>
        </authorList>
    </citation>
    <scope>NUCLEOTIDE SEQUENCE [LARGE SCALE GENOMIC DNA]</scope>
    <source>
        <strain evidence="1">Nigerian</strain>
    </source>
</reference>
<dbReference type="Gene3D" id="3.30.420.10">
    <property type="entry name" value="Ribonuclease H-like superfamily/Ribonuclease H"/>
    <property type="match status" value="1"/>
</dbReference>
<proteinExistence type="predicted"/>
<dbReference type="AlphaFoldDB" id="A0A803J4T6"/>
<evidence type="ECO:0000313" key="1">
    <source>
        <dbReference type="Ensembl" id="ENSXETP00000102851"/>
    </source>
</evidence>
<reference evidence="1" key="2">
    <citation type="submission" date="2021-03" db="UniProtKB">
        <authorList>
            <consortium name="Ensembl"/>
        </authorList>
    </citation>
    <scope>IDENTIFICATION</scope>
</reference>
<sequence length="124" mass="14018">MVMLMSPPSGEHSNGVYGRIARRKPLLSPKILLTVYSFLQIMGTNQKELEECFVNGAFYIWRKKNTPFQHKNLILSVKHGGGSVLVWAFFVASGPGRLAINDGTMNSELYQRILKENVKTLFMN</sequence>
<name>A0A803J4T6_XENTR</name>
<accession>A0A803J4T6</accession>